<sequence>MWPHTHVDWKRAYRIIASRYPPIDLFERVSRDPAVREALTALEMATNPRVRDEVGDISLVSPDRRISGPGASYVMASFTHVNPSGSRFSDGSRGVYYAGESFATALAEVAHHFAERARDSGDGPRREDMRCLVGKIDHRFVDVGALEPEMRRRILDPASYEASRAFAQTIRDDGADGVHYPSVRRPGGRCVGAFYPDVVGIPVQAQHIKIDYDGRAVTRYFDYQEEKWHPIQP</sequence>
<dbReference type="SMART" id="SM00953">
    <property type="entry name" value="RES"/>
    <property type="match status" value="1"/>
</dbReference>
<gene>
    <name evidence="2" type="ORF">HW532_12905</name>
</gene>
<dbReference type="AlphaFoldDB" id="A0A7S8HCD9"/>
<organism evidence="2 3">
    <name type="scientific">Kaustia mangrovi</name>
    <dbReference type="NCBI Taxonomy" id="2593653"/>
    <lineage>
        <taxon>Bacteria</taxon>
        <taxon>Pseudomonadati</taxon>
        <taxon>Pseudomonadota</taxon>
        <taxon>Alphaproteobacteria</taxon>
        <taxon>Hyphomicrobiales</taxon>
        <taxon>Parvibaculaceae</taxon>
        <taxon>Kaustia</taxon>
    </lineage>
</organism>
<evidence type="ECO:0000313" key="2">
    <source>
        <dbReference type="EMBL" id="QPC43515.1"/>
    </source>
</evidence>
<dbReference type="RefSeq" id="WP_213160879.1">
    <property type="nucleotide sequence ID" value="NZ_CP058214.1"/>
</dbReference>
<evidence type="ECO:0000259" key="1">
    <source>
        <dbReference type="SMART" id="SM00953"/>
    </source>
</evidence>
<dbReference type="KEGG" id="kmn:HW532_12905"/>
<dbReference type="Proteomes" id="UP000593594">
    <property type="component" value="Chromosome"/>
</dbReference>
<dbReference type="EMBL" id="CP058214">
    <property type="protein sequence ID" value="QPC43515.1"/>
    <property type="molecule type" value="Genomic_DNA"/>
</dbReference>
<accession>A0A7S8HCD9</accession>
<protein>
    <submittedName>
        <fullName evidence="2">RES family NAD+ phosphorylase</fullName>
    </submittedName>
</protein>
<feature type="domain" description="RES" evidence="1">
    <location>
        <begin position="77"/>
        <end position="205"/>
    </location>
</feature>
<dbReference type="InterPro" id="IPR014914">
    <property type="entry name" value="RES_dom"/>
</dbReference>
<reference evidence="2 3" key="1">
    <citation type="submission" date="2020-06" db="EMBL/GenBank/DDBJ databases">
        <title>Genome sequence of 2 isolates from Red Sea Mangroves.</title>
        <authorList>
            <person name="Sefrji F."/>
            <person name="Michoud G."/>
            <person name="Merlino G."/>
            <person name="Daffonchio D."/>
        </authorList>
    </citation>
    <scope>NUCLEOTIDE SEQUENCE [LARGE SCALE GENOMIC DNA]</scope>
    <source>
        <strain evidence="2 3">R1DC25</strain>
    </source>
</reference>
<keyword evidence="3" id="KW-1185">Reference proteome</keyword>
<proteinExistence type="predicted"/>
<name>A0A7S8HCD9_9HYPH</name>
<evidence type="ECO:0000313" key="3">
    <source>
        <dbReference type="Proteomes" id="UP000593594"/>
    </source>
</evidence>
<dbReference type="Pfam" id="PF08808">
    <property type="entry name" value="RES"/>
    <property type="match status" value="1"/>
</dbReference>